<feature type="non-terminal residue" evidence="1">
    <location>
        <position position="1"/>
    </location>
</feature>
<organism evidence="1 2">
    <name type="scientific">Chaenocephalus aceratus</name>
    <name type="common">Blackfin icefish</name>
    <name type="synonym">Chaenichthys aceratus</name>
    <dbReference type="NCBI Taxonomy" id="36190"/>
    <lineage>
        <taxon>Eukaryota</taxon>
        <taxon>Metazoa</taxon>
        <taxon>Chordata</taxon>
        <taxon>Craniata</taxon>
        <taxon>Vertebrata</taxon>
        <taxon>Euteleostomi</taxon>
        <taxon>Actinopterygii</taxon>
        <taxon>Neopterygii</taxon>
        <taxon>Teleostei</taxon>
        <taxon>Neoteleostei</taxon>
        <taxon>Acanthomorphata</taxon>
        <taxon>Eupercaria</taxon>
        <taxon>Perciformes</taxon>
        <taxon>Notothenioidei</taxon>
        <taxon>Channichthyidae</taxon>
        <taxon>Chaenocephalus</taxon>
    </lineage>
</organism>
<dbReference type="Proteomes" id="UP001057452">
    <property type="component" value="Chromosome 19"/>
</dbReference>
<accession>A0ACB9W363</accession>
<sequence length="108" mass="11548">GVREPRWTEGAGRSLSRGWERALCREEAECPPWGEGSVTTVWRSVVEGPPSTAPSVFYSSITKKIGKQAVTSPEMCRAQLWDLDGTCSAGAIDGAQGQGWMGGDSPHP</sequence>
<evidence type="ECO:0000313" key="2">
    <source>
        <dbReference type="Proteomes" id="UP001057452"/>
    </source>
</evidence>
<name>A0ACB9W363_CHAAC</name>
<evidence type="ECO:0000313" key="1">
    <source>
        <dbReference type="EMBL" id="KAI4807429.1"/>
    </source>
</evidence>
<keyword evidence="2" id="KW-1185">Reference proteome</keyword>
<dbReference type="EMBL" id="CM043803">
    <property type="protein sequence ID" value="KAI4807429.1"/>
    <property type="molecule type" value="Genomic_DNA"/>
</dbReference>
<reference evidence="1" key="1">
    <citation type="submission" date="2022-05" db="EMBL/GenBank/DDBJ databases">
        <title>Chromosome-level genome of Chaenocephalus aceratus.</title>
        <authorList>
            <person name="Park H."/>
        </authorList>
    </citation>
    <scope>NUCLEOTIDE SEQUENCE</scope>
    <source>
        <strain evidence="1">KU_202001</strain>
    </source>
</reference>
<proteinExistence type="predicted"/>
<protein>
    <submittedName>
        <fullName evidence="1">Uncharacterized protein</fullName>
    </submittedName>
</protein>
<comment type="caution">
    <text evidence="1">The sequence shown here is derived from an EMBL/GenBank/DDBJ whole genome shotgun (WGS) entry which is preliminary data.</text>
</comment>
<gene>
    <name evidence="1" type="ORF">KUCAC02_027236</name>
</gene>
<feature type="non-terminal residue" evidence="1">
    <location>
        <position position="108"/>
    </location>
</feature>